<gene>
    <name evidence="1" type="ORF">KIN20_009959</name>
</gene>
<accession>A0AAD5QL06</accession>
<dbReference type="AlphaFoldDB" id="A0AAD5QL06"/>
<reference evidence="1" key="1">
    <citation type="submission" date="2021-06" db="EMBL/GenBank/DDBJ databases">
        <title>Parelaphostrongylus tenuis whole genome reference sequence.</title>
        <authorList>
            <person name="Garwood T.J."/>
            <person name="Larsen P.A."/>
            <person name="Fountain-Jones N.M."/>
            <person name="Garbe J.R."/>
            <person name="Macchietto M.G."/>
            <person name="Kania S.A."/>
            <person name="Gerhold R.W."/>
            <person name="Richards J.E."/>
            <person name="Wolf T.M."/>
        </authorList>
    </citation>
    <scope>NUCLEOTIDE SEQUENCE</scope>
    <source>
        <strain evidence="1">MNPRO001-30</strain>
        <tissue evidence="1">Meninges</tissue>
    </source>
</reference>
<dbReference type="EMBL" id="JAHQIW010001691">
    <property type="protein sequence ID" value="KAJ1353349.1"/>
    <property type="molecule type" value="Genomic_DNA"/>
</dbReference>
<protein>
    <submittedName>
        <fullName evidence="1">Uncharacterized protein</fullName>
    </submittedName>
</protein>
<evidence type="ECO:0000313" key="2">
    <source>
        <dbReference type="Proteomes" id="UP001196413"/>
    </source>
</evidence>
<name>A0AAD5QL06_PARTN</name>
<comment type="caution">
    <text evidence="1">The sequence shown here is derived from an EMBL/GenBank/DDBJ whole genome shotgun (WGS) entry which is preliminary data.</text>
</comment>
<evidence type="ECO:0000313" key="1">
    <source>
        <dbReference type="EMBL" id="KAJ1353349.1"/>
    </source>
</evidence>
<dbReference type="Proteomes" id="UP001196413">
    <property type="component" value="Unassembled WGS sequence"/>
</dbReference>
<keyword evidence="2" id="KW-1185">Reference proteome</keyword>
<organism evidence="1 2">
    <name type="scientific">Parelaphostrongylus tenuis</name>
    <name type="common">Meningeal worm</name>
    <dbReference type="NCBI Taxonomy" id="148309"/>
    <lineage>
        <taxon>Eukaryota</taxon>
        <taxon>Metazoa</taxon>
        <taxon>Ecdysozoa</taxon>
        <taxon>Nematoda</taxon>
        <taxon>Chromadorea</taxon>
        <taxon>Rhabditida</taxon>
        <taxon>Rhabditina</taxon>
        <taxon>Rhabditomorpha</taxon>
        <taxon>Strongyloidea</taxon>
        <taxon>Metastrongylidae</taxon>
        <taxon>Parelaphostrongylus</taxon>
    </lineage>
</organism>
<proteinExistence type="predicted"/>
<sequence length="101" mass="11471">MQDFPSFLCVQNMCILAALWPLNKVFFAIAAFTNWNAMHRALSRTSSVPWLKDLNPLEQRFQFLAQFLADNTNLKNQLSSGHPREIDGEDVMLVVICGRGT</sequence>